<accession>A0A0F4GEG4</accession>
<keyword evidence="1" id="KW-0732">Signal</keyword>
<gene>
    <name evidence="2" type="ORF">TI39_contig1021g00006</name>
</gene>
<dbReference type="PROSITE" id="PS00175">
    <property type="entry name" value="PG_MUTASE"/>
    <property type="match status" value="1"/>
</dbReference>
<evidence type="ECO:0000313" key="3">
    <source>
        <dbReference type="Proteomes" id="UP000033647"/>
    </source>
</evidence>
<protein>
    <recommendedName>
        <fullName evidence="4">Phosphoglycerate mutase family protein</fullName>
    </recommendedName>
</protein>
<dbReference type="Proteomes" id="UP000033647">
    <property type="component" value="Unassembled WGS sequence"/>
</dbReference>
<feature type="chain" id="PRO_5002468723" description="Phosphoglycerate mutase family protein" evidence="1">
    <location>
        <begin position="17"/>
        <end position="101"/>
    </location>
</feature>
<evidence type="ECO:0000313" key="2">
    <source>
        <dbReference type="EMBL" id="KJX95808.1"/>
    </source>
</evidence>
<comment type="caution">
    <text evidence="2">The sequence shown here is derived from an EMBL/GenBank/DDBJ whole genome shotgun (WGS) entry which is preliminary data.</text>
</comment>
<dbReference type="STRING" id="1047168.A0A0F4GEG4"/>
<feature type="signal peptide" evidence="1">
    <location>
        <begin position="1"/>
        <end position="16"/>
    </location>
</feature>
<name>A0A0F4GEG4_9PEZI</name>
<evidence type="ECO:0008006" key="4">
    <source>
        <dbReference type="Google" id="ProtNLM"/>
    </source>
</evidence>
<dbReference type="InterPro" id="IPR001345">
    <property type="entry name" value="PG/BPGM_mutase_AS"/>
</dbReference>
<keyword evidence="3" id="KW-1185">Reference proteome</keyword>
<dbReference type="GO" id="GO:0003824">
    <property type="term" value="F:catalytic activity"/>
    <property type="evidence" value="ECO:0007669"/>
    <property type="project" value="InterPro"/>
</dbReference>
<evidence type="ECO:0000256" key="1">
    <source>
        <dbReference type="SAM" id="SignalP"/>
    </source>
</evidence>
<proteinExistence type="predicted"/>
<dbReference type="EMBL" id="LAFY01001012">
    <property type="protein sequence ID" value="KJX95808.1"/>
    <property type="molecule type" value="Genomic_DNA"/>
</dbReference>
<dbReference type="AlphaFoldDB" id="A0A0F4GEG4"/>
<organism evidence="2 3">
    <name type="scientific">Zymoseptoria brevis</name>
    <dbReference type="NCBI Taxonomy" id="1047168"/>
    <lineage>
        <taxon>Eukaryota</taxon>
        <taxon>Fungi</taxon>
        <taxon>Dikarya</taxon>
        <taxon>Ascomycota</taxon>
        <taxon>Pezizomycotina</taxon>
        <taxon>Dothideomycetes</taxon>
        <taxon>Dothideomycetidae</taxon>
        <taxon>Mycosphaerellales</taxon>
        <taxon>Mycosphaerellaceae</taxon>
        <taxon>Zymoseptoria</taxon>
    </lineage>
</organism>
<dbReference type="OrthoDB" id="425925at2759"/>
<sequence length="101" mass="10839">MKLTFASLSFLSLVLADPTIYLIRHGEKPSNGNGLGTQGMQRAQCLRNVFGASSGYSSTIFSPSSTSQTAPGNVLTTLSTRWLKTWASRSIRPATEMIQAA</sequence>
<reference evidence="2 3" key="1">
    <citation type="submission" date="2015-03" db="EMBL/GenBank/DDBJ databases">
        <title>RNA-seq based gene annotation and comparative genomics of four Zymoseptoria species reveal species-specific pathogenicity related genes and transposable element activity.</title>
        <authorList>
            <person name="Grandaubert J."/>
            <person name="Bhattacharyya A."/>
            <person name="Stukenbrock E.H."/>
        </authorList>
    </citation>
    <scope>NUCLEOTIDE SEQUENCE [LARGE SCALE GENOMIC DNA]</scope>
    <source>
        <strain evidence="2 3">Zb18110</strain>
    </source>
</reference>